<dbReference type="InterPro" id="IPR003615">
    <property type="entry name" value="HNH_nuc"/>
</dbReference>
<name>Q7V3P2_PROMP</name>
<dbReference type="RefSeq" id="WP_011131669.1">
    <property type="nucleotide sequence ID" value="NC_005072.1"/>
</dbReference>
<evidence type="ECO:0000259" key="1">
    <source>
        <dbReference type="SMART" id="SM00507"/>
    </source>
</evidence>
<dbReference type="PANTHER" id="PTHR33877">
    <property type="entry name" value="SLL1193 PROTEIN"/>
    <property type="match status" value="1"/>
</dbReference>
<dbReference type="GO" id="GO:0004519">
    <property type="term" value="F:endonuclease activity"/>
    <property type="evidence" value="ECO:0007669"/>
    <property type="project" value="UniProtKB-KW"/>
</dbReference>
<keyword evidence="2" id="KW-0540">Nuclease</keyword>
<dbReference type="InterPro" id="IPR052892">
    <property type="entry name" value="NA-targeting_endonuclease"/>
</dbReference>
<dbReference type="Pfam" id="PF01844">
    <property type="entry name" value="HNH"/>
    <property type="match status" value="1"/>
</dbReference>
<dbReference type="GO" id="GO:0008270">
    <property type="term" value="F:zinc ion binding"/>
    <property type="evidence" value="ECO:0007669"/>
    <property type="project" value="InterPro"/>
</dbReference>
<dbReference type="PANTHER" id="PTHR33877:SF2">
    <property type="entry name" value="OS07G0170200 PROTEIN"/>
    <property type="match status" value="1"/>
</dbReference>
<organism evidence="2 3">
    <name type="scientific">Prochlorococcus marinus subsp. pastoris (strain CCMP1986 / NIES-2087 / MED4)</name>
    <dbReference type="NCBI Taxonomy" id="59919"/>
    <lineage>
        <taxon>Bacteria</taxon>
        <taxon>Bacillati</taxon>
        <taxon>Cyanobacteriota</taxon>
        <taxon>Cyanophyceae</taxon>
        <taxon>Synechococcales</taxon>
        <taxon>Prochlorococcaceae</taxon>
        <taxon>Prochlorococcus</taxon>
    </lineage>
</organism>
<dbReference type="EMBL" id="BX548174">
    <property type="protein sequence ID" value="CAE18490.1"/>
    <property type="molecule type" value="Genomic_DNA"/>
</dbReference>
<feature type="domain" description="HNH nuclease" evidence="1">
    <location>
        <begin position="20"/>
        <end position="69"/>
    </location>
</feature>
<dbReference type="OrthoDB" id="9802901at2"/>
<dbReference type="Proteomes" id="UP000001026">
    <property type="component" value="Chromosome"/>
</dbReference>
<dbReference type="eggNOG" id="COG1403">
    <property type="taxonomic scope" value="Bacteria"/>
</dbReference>
<dbReference type="Gene3D" id="1.10.30.50">
    <property type="match status" value="1"/>
</dbReference>
<keyword evidence="2" id="KW-0378">Hydrolase</keyword>
<dbReference type="CDD" id="cd00085">
    <property type="entry name" value="HNHc"/>
    <property type="match status" value="1"/>
</dbReference>
<dbReference type="GO" id="GO:0003676">
    <property type="term" value="F:nucleic acid binding"/>
    <property type="evidence" value="ECO:0007669"/>
    <property type="project" value="InterPro"/>
</dbReference>
<gene>
    <name evidence="2" type="ordered locus">PMM0031</name>
</gene>
<sequence length="134" mass="15653">MHYNDAVFLEDLCPKFRLRQWRKSIHTFTGKSCIYCGKPSESIDHVLPRSQGGLSTTENCVPACLSCNGDKSDDNALYWYRKQKFYDPRRAMAIRAWLDGDLRLALRLLQWANPTFMSKKNKNYEFDNDEYNAA</sequence>
<keyword evidence="2" id="KW-0255">Endonuclease</keyword>
<dbReference type="SMART" id="SM00507">
    <property type="entry name" value="HNHc"/>
    <property type="match status" value="1"/>
</dbReference>
<dbReference type="AlphaFoldDB" id="Q7V3P2"/>
<dbReference type="KEGG" id="pmm:PMM0031"/>
<dbReference type="STRING" id="59919.PMM0031"/>
<proteinExistence type="predicted"/>
<protein>
    <submittedName>
        <fullName evidence="2">HNH endonuclease:HNH nuclease</fullName>
    </submittedName>
</protein>
<accession>Q7V3P2</accession>
<reference evidence="2 3" key="1">
    <citation type="journal article" date="2003" name="Nature">
        <title>Genome divergence in two Prochlorococcus ecotypes reflects oceanic niche differentiation.</title>
        <authorList>
            <person name="Rocap G."/>
            <person name="Larimer F.W."/>
            <person name="Lamerdin J.E."/>
            <person name="Malfatti S."/>
            <person name="Chain P."/>
            <person name="Ahlgren N.A."/>
            <person name="Arellano A."/>
            <person name="Coleman M."/>
            <person name="Hauser L."/>
            <person name="Hess W.R."/>
            <person name="Johnson Z.I."/>
            <person name="Land M.L."/>
            <person name="Lindell D."/>
            <person name="Post A.F."/>
            <person name="Regala W."/>
            <person name="Shah M."/>
            <person name="Shaw S.L."/>
            <person name="Steglich C."/>
            <person name="Sullivan M.B."/>
            <person name="Ting C.S."/>
            <person name="Tolonen A."/>
            <person name="Webb E.A."/>
            <person name="Zinser E.R."/>
            <person name="Chisholm S.W."/>
        </authorList>
    </citation>
    <scope>NUCLEOTIDE SEQUENCE [LARGE SCALE GENOMIC DNA]</scope>
    <source>
        <strain evidence="3">CCMP1986 / NIES-2087 / MED4</strain>
    </source>
</reference>
<evidence type="ECO:0000313" key="3">
    <source>
        <dbReference type="Proteomes" id="UP000001026"/>
    </source>
</evidence>
<evidence type="ECO:0000313" key="2">
    <source>
        <dbReference type="EMBL" id="CAE18490.1"/>
    </source>
</evidence>
<dbReference type="HOGENOM" id="CLU_149207_0_0_3"/>
<dbReference type="InterPro" id="IPR002711">
    <property type="entry name" value="HNH"/>
</dbReference>